<keyword evidence="1" id="KW-0472">Membrane</keyword>
<dbReference type="OrthoDB" id="3527261at2759"/>
<evidence type="ECO:0000313" key="3">
    <source>
        <dbReference type="Proteomes" id="UP000256645"/>
    </source>
</evidence>
<evidence type="ECO:0000313" key="2">
    <source>
        <dbReference type="EMBL" id="RDW63321.1"/>
    </source>
</evidence>
<comment type="caution">
    <text evidence="2">The sequence shown here is derived from an EMBL/GenBank/DDBJ whole genome shotgun (WGS) entry which is preliminary data.</text>
</comment>
<feature type="transmembrane region" description="Helical" evidence="1">
    <location>
        <begin position="282"/>
        <end position="301"/>
    </location>
</feature>
<keyword evidence="1" id="KW-0812">Transmembrane</keyword>
<dbReference type="Proteomes" id="UP000256645">
    <property type="component" value="Unassembled WGS sequence"/>
</dbReference>
<keyword evidence="1" id="KW-1133">Transmembrane helix</keyword>
<feature type="transmembrane region" description="Helical" evidence="1">
    <location>
        <begin position="195"/>
        <end position="215"/>
    </location>
</feature>
<proteinExistence type="predicted"/>
<organism evidence="2 3">
    <name type="scientific">Coleophoma cylindrospora</name>
    <dbReference type="NCBI Taxonomy" id="1849047"/>
    <lineage>
        <taxon>Eukaryota</taxon>
        <taxon>Fungi</taxon>
        <taxon>Dikarya</taxon>
        <taxon>Ascomycota</taxon>
        <taxon>Pezizomycotina</taxon>
        <taxon>Leotiomycetes</taxon>
        <taxon>Helotiales</taxon>
        <taxon>Dermateaceae</taxon>
        <taxon>Coleophoma</taxon>
    </lineage>
</organism>
<dbReference type="EMBL" id="PDLM01000013">
    <property type="protein sequence ID" value="RDW63321.1"/>
    <property type="molecule type" value="Genomic_DNA"/>
</dbReference>
<gene>
    <name evidence="2" type="ORF">BP6252_10866</name>
</gene>
<name>A0A3D8QNM4_9HELO</name>
<accession>A0A3D8QNM4</accession>
<protein>
    <submittedName>
        <fullName evidence="2">Uncharacterized protein</fullName>
    </submittedName>
</protein>
<dbReference type="AlphaFoldDB" id="A0A3D8QNM4"/>
<sequence>MFELAIQELAGVLDRNTWVSQLSGILPLSALIDFIEIPPKLHILQLTAASPLWTWLVTPAGSRLLLSDDNTLQRGCYLDDYGNSVSLLGIDGRYGDRYIIANPETIRLCIGLQKPHIIANTQETMHFDNLRIQNLDVIKVSRLEPYKRARSASWLRYTVLDVWQRYSMRYLVTSVLGWIILFAMITMSFALKTYIASTFLAIVPLTGGVVFGLYAQNPRRLLNALPSTQTSYNRLILVAEHANAINWTVFYGESTIVNALLNRPLEAQGPKISNARRHVLRALLRVLILGQWSLAIGSAATQGWSSYFISFWILFSIASQGYAIPVRRQAGDWMKSCANIRMERYQTQLSSRRALLNTVLALNPDTFSLVSNADNTLQEDRLRFYNGAMKWIDPILEPGLNRSKWEAASLQAMNEAHLQSINDKYPSPEWLRTYSEYWQPYILEGIEMAAKIRQEAKLPGRTVSPELKD</sequence>
<feature type="transmembrane region" description="Helical" evidence="1">
    <location>
        <begin position="307"/>
        <end position="326"/>
    </location>
</feature>
<reference evidence="2 3" key="1">
    <citation type="journal article" date="2018" name="IMA Fungus">
        <title>IMA Genome-F 9: Draft genome sequence of Annulohypoxylon stygium, Aspergillus mulundensis, Berkeleyomyces basicola (syn. Thielaviopsis basicola), Ceratocystis smalleyi, two Cercospora beticola strains, Coleophoma cylindrospora, Fusarium fracticaudum, Phialophora cf. hyalina, and Morchella septimelata.</title>
        <authorList>
            <person name="Wingfield B.D."/>
            <person name="Bills G.F."/>
            <person name="Dong Y."/>
            <person name="Huang W."/>
            <person name="Nel W.J."/>
            <person name="Swalarsk-Parry B.S."/>
            <person name="Vaghefi N."/>
            <person name="Wilken P.M."/>
            <person name="An Z."/>
            <person name="de Beer Z.W."/>
            <person name="De Vos L."/>
            <person name="Chen L."/>
            <person name="Duong T.A."/>
            <person name="Gao Y."/>
            <person name="Hammerbacher A."/>
            <person name="Kikkert J.R."/>
            <person name="Li Y."/>
            <person name="Li H."/>
            <person name="Li K."/>
            <person name="Li Q."/>
            <person name="Liu X."/>
            <person name="Ma X."/>
            <person name="Naidoo K."/>
            <person name="Pethybridge S.J."/>
            <person name="Sun J."/>
            <person name="Steenkamp E.T."/>
            <person name="van der Nest M.A."/>
            <person name="van Wyk S."/>
            <person name="Wingfield M.J."/>
            <person name="Xiong C."/>
            <person name="Yue Q."/>
            <person name="Zhang X."/>
        </authorList>
    </citation>
    <scope>NUCLEOTIDE SEQUENCE [LARGE SCALE GENOMIC DNA]</scope>
    <source>
        <strain evidence="2 3">BP6252</strain>
    </source>
</reference>
<evidence type="ECO:0000256" key="1">
    <source>
        <dbReference type="SAM" id="Phobius"/>
    </source>
</evidence>
<dbReference type="STRING" id="1849047.A0A3D8QNM4"/>
<keyword evidence="3" id="KW-1185">Reference proteome</keyword>
<feature type="transmembrane region" description="Helical" evidence="1">
    <location>
        <begin position="170"/>
        <end position="189"/>
    </location>
</feature>